<evidence type="ECO:0000256" key="1">
    <source>
        <dbReference type="SAM" id="SignalP"/>
    </source>
</evidence>
<sequence length="272" mass="30449">MARRILLLLLGSSIGVESAPSQDVQDLCRDEARSTTTVRENVIVAIRGGGFRRRPGQAMIHPCCPSDEDARRVFMSVLTFINKLKTYGFGDTRVLGTTYGCPAGDAQYTKELQEWYEPYLKSSDDWTMLSHGSKAHDKHRQKSGAQGLWTQSKFVVSELQARLRPVEAAAPPRLLVELRADEMIAVRNWTLFRECLHEGPAGDVVPGEYARCYTHWDDLPDAPSVIPAMRELFKLGPERTACAENIVRRQVRGSCVADDAFPNHAWLHRAPG</sequence>
<evidence type="ECO:0000313" key="3">
    <source>
        <dbReference type="EMBL" id="CAH0374243.1"/>
    </source>
</evidence>
<evidence type="ECO:0000313" key="2">
    <source>
        <dbReference type="EMBL" id="CAE0703747.1"/>
    </source>
</evidence>
<name>A0A7S4ECG3_9STRA</name>
<accession>A0A7S4ECG3</accession>
<organism evidence="2">
    <name type="scientific">Pelagomonas calceolata</name>
    <dbReference type="NCBI Taxonomy" id="35677"/>
    <lineage>
        <taxon>Eukaryota</taxon>
        <taxon>Sar</taxon>
        <taxon>Stramenopiles</taxon>
        <taxon>Ochrophyta</taxon>
        <taxon>Pelagophyceae</taxon>
        <taxon>Pelagomonadales</taxon>
        <taxon>Pelagomonadaceae</taxon>
        <taxon>Pelagomonas</taxon>
    </lineage>
</organism>
<gene>
    <name evidence="2" type="ORF">PCAL00307_LOCUS19194</name>
    <name evidence="3" type="ORF">PECAL_4P15150</name>
</gene>
<dbReference type="EMBL" id="CAKKNE010000004">
    <property type="protein sequence ID" value="CAH0374243.1"/>
    <property type="molecule type" value="Genomic_DNA"/>
</dbReference>
<dbReference type="Proteomes" id="UP000789595">
    <property type="component" value="Unassembled WGS sequence"/>
</dbReference>
<keyword evidence="4" id="KW-1185">Reference proteome</keyword>
<reference evidence="3" key="2">
    <citation type="submission" date="2021-11" db="EMBL/GenBank/DDBJ databases">
        <authorList>
            <consortium name="Genoscope - CEA"/>
            <person name="William W."/>
        </authorList>
    </citation>
    <scope>NUCLEOTIDE SEQUENCE</scope>
</reference>
<feature type="signal peptide" evidence="1">
    <location>
        <begin position="1"/>
        <end position="18"/>
    </location>
</feature>
<dbReference type="AlphaFoldDB" id="A0A7S4ECG3"/>
<protein>
    <submittedName>
        <fullName evidence="2">Uncharacterized protein</fullName>
    </submittedName>
</protein>
<feature type="chain" id="PRO_5036212371" evidence="1">
    <location>
        <begin position="19"/>
        <end position="272"/>
    </location>
</feature>
<reference evidence="2" key="1">
    <citation type="submission" date="2021-01" db="EMBL/GenBank/DDBJ databases">
        <authorList>
            <person name="Corre E."/>
            <person name="Pelletier E."/>
            <person name="Niang G."/>
            <person name="Scheremetjew M."/>
            <person name="Finn R."/>
            <person name="Kale V."/>
            <person name="Holt S."/>
            <person name="Cochrane G."/>
            <person name="Meng A."/>
            <person name="Brown T."/>
            <person name="Cohen L."/>
        </authorList>
    </citation>
    <scope>NUCLEOTIDE SEQUENCE</scope>
    <source>
        <strain evidence="2">CCMP1756</strain>
    </source>
</reference>
<proteinExistence type="predicted"/>
<evidence type="ECO:0000313" key="4">
    <source>
        <dbReference type="Proteomes" id="UP000789595"/>
    </source>
</evidence>
<dbReference type="EMBL" id="HBIW01022248">
    <property type="protein sequence ID" value="CAE0703747.1"/>
    <property type="molecule type" value="Transcribed_RNA"/>
</dbReference>
<keyword evidence="1" id="KW-0732">Signal</keyword>